<dbReference type="Proteomes" id="UP001305647">
    <property type="component" value="Unassembled WGS sequence"/>
</dbReference>
<keyword evidence="2" id="KW-1185">Reference proteome</keyword>
<reference evidence="1" key="2">
    <citation type="submission" date="2023-05" db="EMBL/GenBank/DDBJ databases">
        <authorList>
            <consortium name="Lawrence Berkeley National Laboratory"/>
            <person name="Steindorff A."/>
            <person name="Hensen N."/>
            <person name="Bonometti L."/>
            <person name="Westerberg I."/>
            <person name="Brannstrom I.O."/>
            <person name="Guillou S."/>
            <person name="Cros-Aarteil S."/>
            <person name="Calhoun S."/>
            <person name="Haridas S."/>
            <person name="Kuo A."/>
            <person name="Mondo S."/>
            <person name="Pangilinan J."/>
            <person name="Riley R."/>
            <person name="Labutti K."/>
            <person name="Andreopoulos B."/>
            <person name="Lipzen A."/>
            <person name="Chen C."/>
            <person name="Yanf M."/>
            <person name="Daum C."/>
            <person name="Ng V."/>
            <person name="Clum A."/>
            <person name="Ohm R."/>
            <person name="Martin F."/>
            <person name="Silar P."/>
            <person name="Natvig D."/>
            <person name="Lalanne C."/>
            <person name="Gautier V."/>
            <person name="Ament-Velasquez S.L."/>
            <person name="Kruys A."/>
            <person name="Hutchinson M.I."/>
            <person name="Powell A.J."/>
            <person name="Barry K."/>
            <person name="Miller A.N."/>
            <person name="Grigoriev I.V."/>
            <person name="Debuchy R."/>
            <person name="Gladieux P."/>
            <person name="Thoren M.H."/>
            <person name="Johannesson H."/>
        </authorList>
    </citation>
    <scope>NUCLEOTIDE SEQUENCE</scope>
    <source>
        <strain evidence="1">CBS 757.83</strain>
    </source>
</reference>
<evidence type="ECO:0000313" key="2">
    <source>
        <dbReference type="Proteomes" id="UP001305647"/>
    </source>
</evidence>
<dbReference type="EMBL" id="MU863654">
    <property type="protein sequence ID" value="KAK4098883.1"/>
    <property type="molecule type" value="Genomic_DNA"/>
</dbReference>
<sequence>MPLTWWGEELSPETAPVPACQRGRLRRVAALAEAVCMGCGLCVSAAYTAVPFMAMDQAVVAGSLIECLCDPVLALPQIWETQSLARLGSEGCRNRRRLESLILWRNM</sequence>
<comment type="caution">
    <text evidence="1">The sequence shown here is derived from an EMBL/GenBank/DDBJ whole genome shotgun (WGS) entry which is preliminary data.</text>
</comment>
<name>A0AAN6PW43_9PEZI</name>
<proteinExistence type="predicted"/>
<organism evidence="1 2">
    <name type="scientific">Parathielavia hyrcaniae</name>
    <dbReference type="NCBI Taxonomy" id="113614"/>
    <lineage>
        <taxon>Eukaryota</taxon>
        <taxon>Fungi</taxon>
        <taxon>Dikarya</taxon>
        <taxon>Ascomycota</taxon>
        <taxon>Pezizomycotina</taxon>
        <taxon>Sordariomycetes</taxon>
        <taxon>Sordariomycetidae</taxon>
        <taxon>Sordariales</taxon>
        <taxon>Chaetomiaceae</taxon>
        <taxon>Parathielavia</taxon>
    </lineage>
</organism>
<evidence type="ECO:0000313" key="1">
    <source>
        <dbReference type="EMBL" id="KAK4098883.1"/>
    </source>
</evidence>
<accession>A0AAN6PW43</accession>
<reference evidence="1" key="1">
    <citation type="journal article" date="2023" name="Mol. Phylogenet. Evol.">
        <title>Genome-scale phylogeny and comparative genomics of the fungal order Sordariales.</title>
        <authorList>
            <person name="Hensen N."/>
            <person name="Bonometti L."/>
            <person name="Westerberg I."/>
            <person name="Brannstrom I.O."/>
            <person name="Guillou S."/>
            <person name="Cros-Aarteil S."/>
            <person name="Calhoun S."/>
            <person name="Haridas S."/>
            <person name="Kuo A."/>
            <person name="Mondo S."/>
            <person name="Pangilinan J."/>
            <person name="Riley R."/>
            <person name="LaButti K."/>
            <person name="Andreopoulos B."/>
            <person name="Lipzen A."/>
            <person name="Chen C."/>
            <person name="Yan M."/>
            <person name="Daum C."/>
            <person name="Ng V."/>
            <person name="Clum A."/>
            <person name="Steindorff A."/>
            <person name="Ohm R.A."/>
            <person name="Martin F."/>
            <person name="Silar P."/>
            <person name="Natvig D.O."/>
            <person name="Lalanne C."/>
            <person name="Gautier V."/>
            <person name="Ament-Velasquez S.L."/>
            <person name="Kruys A."/>
            <person name="Hutchinson M.I."/>
            <person name="Powell A.J."/>
            <person name="Barry K."/>
            <person name="Miller A.N."/>
            <person name="Grigoriev I.V."/>
            <person name="Debuchy R."/>
            <person name="Gladieux P."/>
            <person name="Hiltunen Thoren M."/>
            <person name="Johannesson H."/>
        </authorList>
    </citation>
    <scope>NUCLEOTIDE SEQUENCE</scope>
    <source>
        <strain evidence="1">CBS 757.83</strain>
    </source>
</reference>
<dbReference type="AlphaFoldDB" id="A0AAN6PW43"/>
<gene>
    <name evidence="1" type="ORF">N658DRAFT_205264</name>
</gene>
<protein>
    <submittedName>
        <fullName evidence="1">Uncharacterized protein</fullName>
    </submittedName>
</protein>